<organism evidence="3">
    <name type="scientific">Lotharella vacuolata</name>
    <dbReference type="NCBI Taxonomy" id="74820"/>
    <lineage>
        <taxon>Eukaryota</taxon>
        <taxon>Sar</taxon>
        <taxon>Rhizaria</taxon>
        <taxon>Cercozoa</taxon>
        <taxon>Chlorarachniophyceae</taxon>
        <taxon>Lotharella</taxon>
    </lineage>
</organism>
<keyword evidence="2" id="KW-0812">Transmembrane</keyword>
<dbReference type="EMBL" id="AP014949">
    <property type="protein sequence ID" value="BAU62617.1"/>
    <property type="molecule type" value="Genomic_DNA"/>
</dbReference>
<reference evidence="3" key="1">
    <citation type="journal article" date="2016" name="J. Plant Res.">
        <title>Plastid genome sequences of Gymnochlora stellata, Lotharella vacuolata, and Partenskyella glossopodia reveal remarkable structural conservation among chlorarachniophyte species.</title>
        <authorList>
            <person name="Suzuki S."/>
            <person name="Hirakawa Y."/>
            <person name="Kofuji R."/>
            <person name="Sugita M."/>
            <person name="Ishida K."/>
        </authorList>
    </citation>
    <scope>NUCLEOTIDE SEQUENCE</scope>
    <source>
        <strain evidence="3">CCMP240</strain>
    </source>
</reference>
<name>A0A140JZU0_9EUKA</name>
<feature type="coiled-coil region" evidence="1">
    <location>
        <begin position="390"/>
        <end position="467"/>
    </location>
</feature>
<evidence type="ECO:0000256" key="2">
    <source>
        <dbReference type="SAM" id="Phobius"/>
    </source>
</evidence>
<feature type="transmembrane region" description="Helical" evidence="2">
    <location>
        <begin position="693"/>
        <end position="715"/>
    </location>
</feature>
<evidence type="ECO:0000313" key="3">
    <source>
        <dbReference type="EMBL" id="BAU62617.1"/>
    </source>
</evidence>
<sequence length="1695" mass="202897">MSYDNLLKEIIDGVYWNIDHFFYYLNFDTLKTPINVGIETLSKFDFFPGKKEFGSFNINYCDFCYSNINYEEYLSFDYPVFQGFNRNKLEFNFFNIQEYRFSLRNLKYYFIINEIPKNFIEYFFNFNYLEFDFINFDIQEFLDIKYPIKIHRFFQNPNRSSPLNIYAFTNLGDLTGLLNFPADFGEFLRGPMQNIYTYTEEFESAQFFYFFGPLICSVKNFLINSVSGNCLNSFSNISLLHDEFINSILNKNIFFNVQATGSLTLLQLPIYLENKFFIGFLNSIFLSLPFSCNQLISFYVFLVYGPFLGFISTLGWICGLLSLFGCVFFGFKTIVIQWFSLEPLNYFFGIYLISVCLTEFLSRIKTDEVKRLKKTQRTRKKIPPSFLPKVTILEKEREEIRNALEKKKEQKQKAKLRAKKIKQQNKEKKEDLLIKELDKQTRLRFKREKLYEKIKDLEILRKKKKIRKKKRTNKKFLKLKTTKKLSLFNFKKRKKRFAQKLKLQKRKFKLKLLRIKVGINKKRRKVIKIKRKLVGIIKRIKKRVIYSSKNTYNVISTKVRKSKLSNVSLKFFKKLKKKLIILKKQRRETVLLKKLEIEEERQKKILPILLKRERRIIKRKKLSKIPRKLVHAKKLKIDISDRKKRIKVGKIFALHFLLSWTENGYLFSYLNSINFGTGSNVLDISFVTNLNEYIVIHLSYLIGLLIGCLFFSYLYNQAFFKLYLKFFKIYYLDEQNQDIIETKLEEEKKINEHAEQKIRKEISEFLKIKKDKHNKEEAKRLEAVKQSKKYLFLKNKNTNRFSLPLKRPITLNFKSKVYLRLKKQKTLLGYYEYDFNKNLKDYQKYIKSKNIFKSLNRNILNMFRFIYRLFIEFTDRLANLSFPLLFSKQWKNKEFHQEYLIISKFQEIFKNLFPNEWLLYTNTFKKSNLLEKQKIGSKDKQKLESKDKQKLESKDKQKKITILHKISILLRILIQLLFEITKYSIKFIRKIVIKILKLIFSIPLILIFTSFSFLKFLVIKIKNKIKKLDSIFLNIEKFFTDISLFVSREKSLLDISTDRIDNKTQSLINNLSKPNLFSDETYTDYIENPEIRGIFIGKKLIIQKITTFIFTLIIGMTMSSFSHYDISYWITKPLGFIPNDIRISNIIMNSNSEDVVEYGGLSGERDIYQVFDNDFFYTDIMSIDSKEYKNGLTFEQVNYQAEYSWASRSDITKRNGVGVHPYRILKQPKFKSKFYDSEKDIHVSEKKYKEIQDLTTKSYLKSTNVIDPILNDIYDTYTTYYEYQDDDVHEELCDWRERIDNNFKAEFLPVDLDDEIFQWEEDDVLMDGEIGEEVKQSYYTNPLYRLVLNGEIDSFISRQPNQLILSEFEENELFLRRKALSNYYESNFYYSKMNHFDAFKSLFLNSKSALNDPYNQQFKGTLQIIQRLFPVTLDNNNTRSILKYDFPLIKSKNNNLFCHEELLNDGKQLLSNYKGLLSTTSSPLFIKWNEHLNQLVLTNNLILRDEINNVNIYEPSSPYKRDYLFDSLNALNLQKFSSLVRNSYSIIQCPSLRLLGSTPTMSLKFDYLLEKFDLLIDNVMQDYLMKIGIQHNPDSKLLTSWFNRFNWYSSRYHSQHVNIEKLMEQIEMLRDDYMVKNQSPLIIYNREKMTKQFDKINKFVEKNSIKINTFNDDNIKDMYKKDQAEATLYFGDIFD</sequence>
<accession>A0A140JZU0</accession>
<geneLocation type="plastid" evidence="3"/>
<keyword evidence="1" id="KW-0175">Coiled coil</keyword>
<feature type="transmembrane region" description="Helical" evidence="2">
    <location>
        <begin position="652"/>
        <end position="673"/>
    </location>
</feature>
<dbReference type="GeneID" id="27110212"/>
<keyword evidence="2" id="KW-1133">Transmembrane helix</keyword>
<dbReference type="RefSeq" id="YP_009240483.1">
    <property type="nucleotide sequence ID" value="NC_029743.1"/>
</dbReference>
<proteinExistence type="predicted"/>
<feature type="transmembrane region" description="Helical" evidence="2">
    <location>
        <begin position="346"/>
        <end position="364"/>
    </location>
</feature>
<keyword evidence="3" id="KW-0934">Plastid</keyword>
<feature type="transmembrane region" description="Helical" evidence="2">
    <location>
        <begin position="998"/>
        <end position="1018"/>
    </location>
</feature>
<gene>
    <name evidence="3" type="primary">ycf1</name>
</gene>
<protein>
    <submittedName>
        <fullName evidence="3">Ycf1 protein</fullName>
    </submittedName>
</protein>
<feature type="coiled-coil region" evidence="1">
    <location>
        <begin position="737"/>
        <end position="764"/>
    </location>
</feature>
<keyword evidence="2" id="KW-0472">Membrane</keyword>
<feature type="transmembrane region" description="Helical" evidence="2">
    <location>
        <begin position="314"/>
        <end position="340"/>
    </location>
</feature>
<evidence type="ECO:0000256" key="1">
    <source>
        <dbReference type="SAM" id="Coils"/>
    </source>
</evidence>